<evidence type="ECO:0000256" key="3">
    <source>
        <dbReference type="ARBA" id="ARBA00022732"/>
    </source>
</evidence>
<dbReference type="InterPro" id="IPR011050">
    <property type="entry name" value="Pectin_lyase_fold/virulence"/>
</dbReference>
<keyword evidence="3" id="KW-1227">Viral tail protein</keyword>
<keyword evidence="2" id="KW-1235">Degradation of host cell envelope components during virus entry</keyword>
<evidence type="ECO:0000259" key="7">
    <source>
        <dbReference type="Pfam" id="PF13472"/>
    </source>
</evidence>
<dbReference type="EMBL" id="LC375533">
    <property type="protein sequence ID" value="BBD74692.1"/>
    <property type="molecule type" value="Genomic_DNA"/>
</dbReference>
<dbReference type="Gene3D" id="3.40.50.1110">
    <property type="entry name" value="SGNH hydrolase"/>
    <property type="match status" value="1"/>
</dbReference>
<dbReference type="CDD" id="cd00229">
    <property type="entry name" value="SGNH_hydrolase"/>
    <property type="match status" value="1"/>
</dbReference>
<feature type="domain" description="SGNH hydrolase-type esterase" evidence="7">
    <location>
        <begin position="136"/>
        <end position="330"/>
    </location>
</feature>
<dbReference type="InterPro" id="IPR036514">
    <property type="entry name" value="SGNH_hydro_sf"/>
</dbReference>
<evidence type="ECO:0000256" key="5">
    <source>
        <dbReference type="ARBA" id="ARBA00023296"/>
    </source>
</evidence>
<dbReference type="InterPro" id="IPR012334">
    <property type="entry name" value="Pectin_lyas_fold"/>
</dbReference>
<keyword evidence="4" id="KW-0946">Virion</keyword>
<evidence type="ECO:0000256" key="2">
    <source>
        <dbReference type="ARBA" id="ARBA00022717"/>
    </source>
</evidence>
<protein>
    <submittedName>
        <fullName evidence="8">Putative structural protein</fullName>
    </submittedName>
</protein>
<dbReference type="GO" id="GO:0098996">
    <property type="term" value="P:symbiont entry into host cell via disruption of host cell glycocalyx"/>
    <property type="evidence" value="ECO:0007669"/>
    <property type="project" value="UniProtKB-KW"/>
</dbReference>
<organism evidence="8 9">
    <name type="scientific">Pectobacterium phage PPWS2</name>
    <dbReference type="NCBI Taxonomy" id="2153295"/>
    <lineage>
        <taxon>Viruses</taxon>
        <taxon>Duplodnaviria</taxon>
        <taxon>Heunggongvirae</taxon>
        <taxon>Uroviricota</taxon>
        <taxon>Caudoviricetes</taxon>
        <taxon>Autographivirales</taxon>
        <taxon>Autoscriptoviridae</taxon>
        <taxon>Corkvirinae</taxon>
        <taxon>Kotilavirus</taxon>
        <taxon>Kotilavirus PPWS2</taxon>
    </lineage>
</organism>
<keyword evidence="6" id="KW-1238">Degradation of host capsule during virus entry</keyword>
<sequence>MSLVKLVQPSAADISLSQSGSVQDATVVVTPEMYGAVGNGTTEDTAAITSSINEQQGVLLRKGKKYLVSNFSNPYGVGFLGEGAVVEYGVGGYVKQNTYVDAYQHITGIENLATWYRLLHDQLNQPTRTLSVLFSGDSTTVGAGTIPGYRLNELVKTGMLHEGTSPAYGLNTINAGHSGAMTAHWADTYVDADIAANPDLYVLRWGINDPGYLRADGSPAPLDAGQQYPGRRTPQDFIDSLRKGLGKIRAVHGFQDASILLMTPNSTFDIPNARDALWYEEIKAGILQAARDYQCAFIDMYAIMQDTHALANILMDDPFGDGRGIHPNSAMNPIIAGYIVDVLSPRGIARKAARNAVVSVGGVERATLPTDTGSTFNYGIRMSRAVGGDGWPLDGVALTVRNPDEVMLQIISAYQLGASDYMYIRSGRSASLSGEAEGWNPMHILCTSPDPVNVTPEEGYAIGLTPGTELKVTRNGAAVTFSAGFVEKLVPGTSGIPAFTPICRIPHGFTPVRDSVLGTAVVWDGANGFESLPCRIRVNGVVELLRGTSFVTHRIYLNVAYDVR</sequence>
<dbReference type="Pfam" id="PF13472">
    <property type="entry name" value="Lipase_GDSL_2"/>
    <property type="match status" value="1"/>
</dbReference>
<dbReference type="KEGG" id="vg:55007456"/>
<dbReference type="GO" id="GO:0098994">
    <property type="term" value="P:symbiont entry into host cell via disruption of host cell envelope"/>
    <property type="evidence" value="ECO:0007669"/>
    <property type="project" value="UniProtKB-KW"/>
</dbReference>
<dbReference type="RefSeq" id="YP_009816221.1">
    <property type="nucleotide sequence ID" value="NC_048103.1"/>
</dbReference>
<dbReference type="Gene3D" id="2.160.20.10">
    <property type="entry name" value="Single-stranded right-handed beta-helix, Pectin lyase-like"/>
    <property type="match status" value="1"/>
</dbReference>
<dbReference type="SUPFAM" id="SSF52266">
    <property type="entry name" value="SGNH hydrolase"/>
    <property type="match status" value="1"/>
</dbReference>
<keyword evidence="5" id="KW-1160">Virus entry into host cell</keyword>
<dbReference type="Proteomes" id="UP000267050">
    <property type="component" value="Segment"/>
</dbReference>
<name>A0A3G9EFA6_9CAUD</name>
<keyword evidence="9" id="KW-1185">Reference proteome</keyword>
<reference evidence="8 9" key="1">
    <citation type="submission" date="2018-03" db="EMBL/GenBank/DDBJ databases">
        <title>Podoviridae phage infectious to Pectobacterium.</title>
        <authorList>
            <person name="Hirata H."/>
            <person name="Kashihara M."/>
        </authorList>
    </citation>
    <scope>NUCLEOTIDE SEQUENCE [LARGE SCALE GENOMIC DNA]</scope>
</reference>
<accession>A0A3G9EFA6</accession>
<dbReference type="SUPFAM" id="SSF51126">
    <property type="entry name" value="Pectin lyase-like"/>
    <property type="match status" value="1"/>
</dbReference>
<proteinExistence type="predicted"/>
<evidence type="ECO:0000313" key="9">
    <source>
        <dbReference type="Proteomes" id="UP000267050"/>
    </source>
</evidence>
<evidence type="ECO:0000256" key="6">
    <source>
        <dbReference type="ARBA" id="ARBA00035731"/>
    </source>
</evidence>
<comment type="subcellular location">
    <subcellularLocation>
        <location evidence="1">Virion</location>
    </subcellularLocation>
</comment>
<dbReference type="GO" id="GO:0098015">
    <property type="term" value="C:virus tail"/>
    <property type="evidence" value="ECO:0007669"/>
    <property type="project" value="UniProtKB-KW"/>
</dbReference>
<evidence type="ECO:0000256" key="4">
    <source>
        <dbReference type="ARBA" id="ARBA00022844"/>
    </source>
</evidence>
<evidence type="ECO:0000313" key="8">
    <source>
        <dbReference type="EMBL" id="BBD74692.1"/>
    </source>
</evidence>
<evidence type="ECO:0000256" key="1">
    <source>
        <dbReference type="ARBA" id="ARBA00004328"/>
    </source>
</evidence>
<dbReference type="GeneID" id="55007456"/>
<dbReference type="InterPro" id="IPR013830">
    <property type="entry name" value="SGNH_hydro"/>
</dbReference>